<keyword evidence="3" id="KW-1185">Reference proteome</keyword>
<dbReference type="AlphaFoldDB" id="A0A5B1LBW1"/>
<comment type="caution">
    <text evidence="2">The sequence shown here is derived from an EMBL/GenBank/DDBJ whole genome shotgun (WGS) entry which is preliminary data.</text>
</comment>
<feature type="transmembrane region" description="Helical" evidence="1">
    <location>
        <begin position="12"/>
        <end position="30"/>
    </location>
</feature>
<dbReference type="Proteomes" id="UP000325003">
    <property type="component" value="Unassembled WGS sequence"/>
</dbReference>
<feature type="transmembrane region" description="Helical" evidence="1">
    <location>
        <begin position="36"/>
        <end position="56"/>
    </location>
</feature>
<evidence type="ECO:0000313" key="3">
    <source>
        <dbReference type="Proteomes" id="UP000325003"/>
    </source>
</evidence>
<keyword evidence="1" id="KW-1133">Transmembrane helix</keyword>
<keyword evidence="1" id="KW-0472">Membrane</keyword>
<evidence type="ECO:0008006" key="4">
    <source>
        <dbReference type="Google" id="ProtNLM"/>
    </source>
</evidence>
<name>A0A5B1LBW1_9ACTN</name>
<keyword evidence="1" id="KW-0812">Transmembrane</keyword>
<proteinExistence type="predicted"/>
<sequence length="151" mass="16200">MAPPVKSPLPAMLVAVGSMGFWTLVIIAAVEESDALIGVALGLGAAIAVFAITVAVKRSRARSRERARILDQGTLAKARILSAKNNGAMNNDPYVDFLLEVQPEGGDPYEVSYRTLVSQMAIPRVQPESVVDVYVDPTDRFAVVIDPKFTS</sequence>
<reference evidence="2 3" key="2">
    <citation type="submission" date="2019-09" db="EMBL/GenBank/DDBJ databases">
        <authorList>
            <person name="Jin C."/>
        </authorList>
    </citation>
    <scope>NUCLEOTIDE SEQUENCE [LARGE SCALE GENOMIC DNA]</scope>
    <source>
        <strain evidence="2 3">BN130099</strain>
    </source>
</reference>
<dbReference type="RefSeq" id="WP_149729307.1">
    <property type="nucleotide sequence ID" value="NZ_VUJV01000005.1"/>
</dbReference>
<evidence type="ECO:0000256" key="1">
    <source>
        <dbReference type="SAM" id="Phobius"/>
    </source>
</evidence>
<gene>
    <name evidence="2" type="ORF">F0U44_15715</name>
</gene>
<organism evidence="2 3">
    <name type="scientific">Nocardioides humilatus</name>
    <dbReference type="NCBI Taxonomy" id="2607660"/>
    <lineage>
        <taxon>Bacteria</taxon>
        <taxon>Bacillati</taxon>
        <taxon>Actinomycetota</taxon>
        <taxon>Actinomycetes</taxon>
        <taxon>Propionibacteriales</taxon>
        <taxon>Nocardioidaceae</taxon>
        <taxon>Nocardioides</taxon>
    </lineage>
</organism>
<accession>A0A5B1LBW1</accession>
<protein>
    <recommendedName>
        <fullName evidence="4">DUF3592 domain-containing protein</fullName>
    </recommendedName>
</protein>
<dbReference type="EMBL" id="VUJV01000005">
    <property type="protein sequence ID" value="KAA1417738.1"/>
    <property type="molecule type" value="Genomic_DNA"/>
</dbReference>
<evidence type="ECO:0000313" key="2">
    <source>
        <dbReference type="EMBL" id="KAA1417738.1"/>
    </source>
</evidence>
<reference evidence="2 3" key="1">
    <citation type="submission" date="2019-09" db="EMBL/GenBank/DDBJ databases">
        <title>Nocardioides panacisoli sp. nov., isolated from the soil of a ginseng field.</title>
        <authorList>
            <person name="Cho C."/>
        </authorList>
    </citation>
    <scope>NUCLEOTIDE SEQUENCE [LARGE SCALE GENOMIC DNA]</scope>
    <source>
        <strain evidence="2 3">BN130099</strain>
    </source>
</reference>